<feature type="compositionally biased region" description="Polar residues" evidence="2">
    <location>
        <begin position="882"/>
        <end position="899"/>
    </location>
</feature>
<feature type="compositionally biased region" description="Low complexity" evidence="2">
    <location>
        <begin position="1097"/>
        <end position="1119"/>
    </location>
</feature>
<reference evidence="4" key="2">
    <citation type="submission" date="2023-07" db="EMBL/GenBank/DDBJ databases">
        <authorList>
            <consortium name="Lawrence Berkeley National Laboratory"/>
            <person name="Haridas S."/>
            <person name="Hensen N."/>
            <person name="Bonometti L."/>
            <person name="Westerberg I."/>
            <person name="Brannstrom I.O."/>
            <person name="Guillou S."/>
            <person name="Cros-Aarteil S."/>
            <person name="Calhoun S."/>
            <person name="Kuo A."/>
            <person name="Mondo S."/>
            <person name="Pangilinan J."/>
            <person name="Riley R."/>
            <person name="LaButti K."/>
            <person name="Andreopoulos B."/>
            <person name="Lipzen A."/>
            <person name="Chen C."/>
            <person name="Yanf M."/>
            <person name="Daum C."/>
            <person name="Ng V."/>
            <person name="Clum A."/>
            <person name="Steindorff A."/>
            <person name="Ohm R."/>
            <person name="Martin F."/>
            <person name="Silar P."/>
            <person name="Natvig D."/>
            <person name="Lalanne C."/>
            <person name="Gautier V."/>
            <person name="Ament-velasquez S.L."/>
            <person name="Kruys A."/>
            <person name="Hutchinson M.I."/>
            <person name="Powell A.J."/>
            <person name="Barry K."/>
            <person name="Miller A.N."/>
            <person name="Grigoriev I.V."/>
            <person name="Debuchy R."/>
            <person name="Gladieux P."/>
            <person name="Thoren M.H."/>
            <person name="Johannesson H."/>
        </authorList>
    </citation>
    <scope>NUCLEOTIDE SEQUENCE</scope>
    <source>
        <strain evidence="4">FGSC 1904</strain>
    </source>
</reference>
<feature type="compositionally biased region" description="Low complexity" evidence="2">
    <location>
        <begin position="507"/>
        <end position="519"/>
    </location>
</feature>
<feature type="compositionally biased region" description="Polar residues" evidence="2">
    <location>
        <begin position="823"/>
        <end position="851"/>
    </location>
</feature>
<feature type="compositionally biased region" description="Polar residues" evidence="2">
    <location>
        <begin position="907"/>
        <end position="920"/>
    </location>
</feature>
<keyword evidence="1" id="KW-0175">Coiled coil</keyword>
<dbReference type="GO" id="GO:0015079">
    <property type="term" value="F:potassium ion transmembrane transporter activity"/>
    <property type="evidence" value="ECO:0007669"/>
    <property type="project" value="InterPro"/>
</dbReference>
<dbReference type="PANTHER" id="PTHR36424:SF1">
    <property type="entry name" value="LOW AFFINITY K(+) TRANSPORTER 1-RELATED"/>
    <property type="match status" value="1"/>
</dbReference>
<feature type="compositionally biased region" description="Low complexity" evidence="2">
    <location>
        <begin position="1061"/>
        <end position="1081"/>
    </location>
</feature>
<feature type="compositionally biased region" description="Polar residues" evidence="2">
    <location>
        <begin position="934"/>
        <end position="979"/>
    </location>
</feature>
<feature type="compositionally biased region" description="Pro residues" evidence="2">
    <location>
        <begin position="594"/>
        <end position="614"/>
    </location>
</feature>
<feature type="compositionally biased region" description="Polar residues" evidence="2">
    <location>
        <begin position="548"/>
        <end position="559"/>
    </location>
</feature>
<feature type="compositionally biased region" description="Low complexity" evidence="2">
    <location>
        <begin position="1127"/>
        <end position="1137"/>
    </location>
</feature>
<gene>
    <name evidence="4" type="ORF">B0T20DRAFT_131139</name>
</gene>
<proteinExistence type="predicted"/>
<feature type="compositionally biased region" description="Low complexity" evidence="2">
    <location>
        <begin position="682"/>
        <end position="693"/>
    </location>
</feature>
<feature type="compositionally biased region" description="Polar residues" evidence="2">
    <location>
        <begin position="763"/>
        <end position="774"/>
    </location>
</feature>
<dbReference type="AlphaFoldDB" id="A0AAE0PL99"/>
<keyword evidence="3" id="KW-0472">Membrane</keyword>
<dbReference type="Pfam" id="PF16944">
    <property type="entry name" value="KCH"/>
    <property type="match status" value="1"/>
</dbReference>
<comment type="caution">
    <text evidence="4">The sequence shown here is derived from an EMBL/GenBank/DDBJ whole genome shotgun (WGS) entry which is preliminary data.</text>
</comment>
<evidence type="ECO:0000256" key="3">
    <source>
        <dbReference type="SAM" id="Phobius"/>
    </source>
</evidence>
<evidence type="ECO:0000313" key="4">
    <source>
        <dbReference type="EMBL" id="KAK3402103.1"/>
    </source>
</evidence>
<accession>A0AAE0PL99</accession>
<organism evidence="4 5">
    <name type="scientific">Sordaria brevicollis</name>
    <dbReference type="NCBI Taxonomy" id="83679"/>
    <lineage>
        <taxon>Eukaryota</taxon>
        <taxon>Fungi</taxon>
        <taxon>Dikarya</taxon>
        <taxon>Ascomycota</taxon>
        <taxon>Pezizomycotina</taxon>
        <taxon>Sordariomycetes</taxon>
        <taxon>Sordariomycetidae</taxon>
        <taxon>Sordariales</taxon>
        <taxon>Sordariaceae</taxon>
        <taxon>Sordaria</taxon>
    </lineage>
</organism>
<protein>
    <recommendedName>
        <fullName evidence="6">Vacuolar membrane protein</fullName>
    </recommendedName>
</protein>
<feature type="compositionally biased region" description="Low complexity" evidence="2">
    <location>
        <begin position="863"/>
        <end position="881"/>
    </location>
</feature>
<feature type="compositionally biased region" description="Polar residues" evidence="2">
    <location>
        <begin position="473"/>
        <end position="489"/>
    </location>
</feature>
<feature type="transmembrane region" description="Helical" evidence="3">
    <location>
        <begin position="230"/>
        <end position="258"/>
    </location>
</feature>
<feature type="transmembrane region" description="Helical" evidence="3">
    <location>
        <begin position="37"/>
        <end position="63"/>
    </location>
</feature>
<feature type="region of interest" description="Disordered" evidence="2">
    <location>
        <begin position="395"/>
        <end position="1139"/>
    </location>
</feature>
<dbReference type="InterPro" id="IPR031606">
    <property type="entry name" value="Kch1/2"/>
</dbReference>
<evidence type="ECO:0000256" key="1">
    <source>
        <dbReference type="SAM" id="Coils"/>
    </source>
</evidence>
<reference evidence="4" key="1">
    <citation type="journal article" date="2023" name="Mol. Phylogenet. Evol.">
        <title>Genome-scale phylogeny and comparative genomics of the fungal order Sordariales.</title>
        <authorList>
            <person name="Hensen N."/>
            <person name="Bonometti L."/>
            <person name="Westerberg I."/>
            <person name="Brannstrom I.O."/>
            <person name="Guillou S."/>
            <person name="Cros-Aarteil S."/>
            <person name="Calhoun S."/>
            <person name="Haridas S."/>
            <person name="Kuo A."/>
            <person name="Mondo S."/>
            <person name="Pangilinan J."/>
            <person name="Riley R."/>
            <person name="LaButti K."/>
            <person name="Andreopoulos B."/>
            <person name="Lipzen A."/>
            <person name="Chen C."/>
            <person name="Yan M."/>
            <person name="Daum C."/>
            <person name="Ng V."/>
            <person name="Clum A."/>
            <person name="Steindorff A."/>
            <person name="Ohm R.A."/>
            <person name="Martin F."/>
            <person name="Silar P."/>
            <person name="Natvig D.O."/>
            <person name="Lalanne C."/>
            <person name="Gautier V."/>
            <person name="Ament-Velasquez S.L."/>
            <person name="Kruys A."/>
            <person name="Hutchinson M.I."/>
            <person name="Powell A.J."/>
            <person name="Barry K."/>
            <person name="Miller A.N."/>
            <person name="Grigoriev I.V."/>
            <person name="Debuchy R."/>
            <person name="Gladieux P."/>
            <person name="Hiltunen Thoren M."/>
            <person name="Johannesson H."/>
        </authorList>
    </citation>
    <scope>NUCLEOTIDE SEQUENCE</scope>
    <source>
        <strain evidence="4">FGSC 1904</strain>
    </source>
</reference>
<evidence type="ECO:0008006" key="6">
    <source>
        <dbReference type="Google" id="ProtNLM"/>
    </source>
</evidence>
<dbReference type="EMBL" id="JAUTDP010000002">
    <property type="protein sequence ID" value="KAK3402103.1"/>
    <property type="molecule type" value="Genomic_DNA"/>
</dbReference>
<feature type="compositionally biased region" description="Polar residues" evidence="2">
    <location>
        <begin position="450"/>
        <end position="461"/>
    </location>
</feature>
<keyword evidence="3" id="KW-0812">Transmembrane</keyword>
<dbReference type="Proteomes" id="UP001281003">
    <property type="component" value="Unassembled WGS sequence"/>
</dbReference>
<feature type="compositionally biased region" description="Polar residues" evidence="2">
    <location>
        <begin position="1027"/>
        <end position="1048"/>
    </location>
</feature>
<feature type="transmembrane region" description="Helical" evidence="3">
    <location>
        <begin position="83"/>
        <end position="101"/>
    </location>
</feature>
<feature type="region of interest" description="Disordered" evidence="2">
    <location>
        <begin position="1174"/>
        <end position="1195"/>
    </location>
</feature>
<feature type="coiled-coil region" evidence="1">
    <location>
        <begin position="282"/>
        <end position="309"/>
    </location>
</feature>
<dbReference type="GO" id="GO:0005886">
    <property type="term" value="C:plasma membrane"/>
    <property type="evidence" value="ECO:0007669"/>
    <property type="project" value="InterPro"/>
</dbReference>
<sequence length="1195" mass="130272">MGFLGLFSRKVTVQPEQKWDFISLNDFKSESIFTPLAYGYLWVSVFISCAVYVVDIFTMVQLLAFQKEYSPDIQANSLISSTVAKWIFTICIILSAVNLIYEHIRANRAMRSGSVAESFLDHLAAKLESLRIFGGKGWKRFLVFAALTESKKGVEYIALFCYFSFQSWIRVLICSGPRQVVNAFSLYAFFTTEFKIDGKDFGDSVMDFFRKIEAFAENDYRQAATLSGMCFTLVIWIFSFLSLLISGVLFACFLWCYIPRADGGLNGFCERKVNKRLKQIVSAKINAAMAEEEEKRKKAQMKAAKKKGEDRPMTMKATLPNIGVSIEDRTEKLPEMPSLSRQDTMATLPAYSSRPTTPGGYELNSIEKRPMPPSRAGTFATQFSGASSTSLIGAAAEPARQRPNDVPSVPKIDMNNIPPTRTATMLSKDSYGSAPQSNFQPRPLGRAATGLSNYDSGTSPPDFQPRPLARTATGLSNISSAPSQQSNFQPRPLTRAATGISNIGPAPQSQLQPSQPRPLTRAATGLSNMGPGPQSQPNSQPPRAGTVPPQNNFGPSIQQQPPPRAGAVPPRNDFGPSMQQQNPSFGPRYTESPAPYPNAPAPAFQPPARAPTAPPISYSNNNYRGVEPRPIERTYTGRVGNQSQYDNFSRGGQVPQTNNPYGGPSDHMSHGYDQDGYGGSYGQDSYGQDSYGQDGYGQQGYGQNSSSHDNYRQDSYGYPAQNNTQMPPRLRSAPPPRTQPGYQPYMPQRNMTAPLEDQPYLRHQQNPSKSSLSSVAELPAELPVQTPSEQHPTARAGSVTSDYLEYMMDGSPRTRKTDAPKSRNGSVSSQGSGAGNQETKSNGAHSRQGSADSVPRGAYAGTKSRSSSRKGSVASSVASSSNGAHQRQGSAGSVASTLSSRRDTEDTTATHTRQASSDRVATTAAPASREDYFANNTLARQASNAAAPSQDSIGGNTANNDAANKPGGSNNRATTPQQGQDDEEDEDDYFGINRALSQRQQKNGSALSTTNRSDNNDSAEDYFGPTTFGNTFMRTNTAPVGLDSNSDGRSIRTVERTATAPPYLQQQPQQRQQQKQYLPQHQEQDEEEEDYFSQPSYNGNRNNNYNTTHYNSNATNNTTASRLYGSNNNNNTNNGWNEDIEQGDMRQETYRNNNNNNNNGGGNGGYGGGYGGYGQGNSRGGDYDYDGSGYGSGRW</sequence>
<dbReference type="PANTHER" id="PTHR36424">
    <property type="entry name" value="PHEROMONE-REGULATED MEMBRANE PROTEIN 6"/>
    <property type="match status" value="1"/>
</dbReference>
<keyword evidence="3" id="KW-1133">Transmembrane helix</keyword>
<name>A0AAE0PL99_SORBR</name>
<feature type="compositionally biased region" description="Acidic residues" evidence="2">
    <location>
        <begin position="980"/>
        <end position="989"/>
    </location>
</feature>
<feature type="compositionally biased region" description="Polar residues" evidence="2">
    <location>
        <begin position="995"/>
        <end position="1013"/>
    </location>
</feature>
<evidence type="ECO:0000313" key="5">
    <source>
        <dbReference type="Proteomes" id="UP001281003"/>
    </source>
</evidence>
<feature type="compositionally biased region" description="Polar residues" evidence="2">
    <location>
        <begin position="417"/>
        <end position="427"/>
    </location>
</feature>
<feature type="compositionally biased region" description="Low complexity" evidence="2">
    <location>
        <begin position="530"/>
        <end position="542"/>
    </location>
</feature>
<evidence type="ECO:0000256" key="2">
    <source>
        <dbReference type="SAM" id="MobiDB-lite"/>
    </source>
</evidence>
<keyword evidence="5" id="KW-1185">Reference proteome</keyword>